<proteinExistence type="inferred from homology"/>
<dbReference type="Proteomes" id="UP000215144">
    <property type="component" value="Chromosome 1"/>
</dbReference>
<comment type="similarity">
    <text evidence="6">Belongs to the nlpA lipoprotein family.</text>
</comment>
<evidence type="ECO:0000313" key="9">
    <source>
        <dbReference type="EMBL" id="SNV35394.1"/>
    </source>
</evidence>
<feature type="lipid moiety-binding region" description="S-diacylglycerol cysteine" evidence="7">
    <location>
        <position position="23"/>
    </location>
</feature>
<evidence type="ECO:0000256" key="5">
    <source>
        <dbReference type="ARBA" id="ARBA00023288"/>
    </source>
</evidence>
<evidence type="ECO:0000256" key="8">
    <source>
        <dbReference type="SAM" id="SignalP"/>
    </source>
</evidence>
<reference evidence="9 10" key="1">
    <citation type="submission" date="2017-06" db="EMBL/GenBank/DDBJ databases">
        <authorList>
            <consortium name="Pathogen Informatics"/>
        </authorList>
    </citation>
    <scope>NUCLEOTIDE SEQUENCE [LARGE SCALE GENOMIC DNA]</scope>
    <source>
        <strain evidence="9 10">NCTC11291</strain>
    </source>
</reference>
<evidence type="ECO:0000256" key="4">
    <source>
        <dbReference type="ARBA" id="ARBA00023139"/>
    </source>
</evidence>
<dbReference type="PROSITE" id="PS51257">
    <property type="entry name" value="PROKAR_LIPOPROTEIN"/>
    <property type="match status" value="1"/>
</dbReference>
<dbReference type="PANTHER" id="PTHR30429:SF0">
    <property type="entry name" value="METHIONINE-BINDING LIPOPROTEIN METQ"/>
    <property type="match status" value="1"/>
</dbReference>
<evidence type="ECO:0000256" key="2">
    <source>
        <dbReference type="ARBA" id="ARBA00022729"/>
    </source>
</evidence>
<dbReference type="RefSeq" id="WP_095121825.1">
    <property type="nucleotide sequence ID" value="NZ_LT906454.1"/>
</dbReference>
<evidence type="ECO:0000256" key="1">
    <source>
        <dbReference type="ARBA" id="ARBA00004635"/>
    </source>
</evidence>
<dbReference type="Gene3D" id="3.40.190.10">
    <property type="entry name" value="Periplasmic binding protein-like II"/>
    <property type="match status" value="2"/>
</dbReference>
<keyword evidence="2 8" id="KW-0732">Signal</keyword>
<evidence type="ECO:0000256" key="3">
    <source>
        <dbReference type="ARBA" id="ARBA00023136"/>
    </source>
</evidence>
<dbReference type="KEGG" id="saco:SAME_00474"/>
<dbReference type="InterPro" id="IPR004872">
    <property type="entry name" value="Lipoprotein_NlpA"/>
</dbReference>
<evidence type="ECO:0000313" key="10">
    <source>
        <dbReference type="Proteomes" id="UP000215144"/>
    </source>
</evidence>
<feature type="chain" id="PRO_5038771048" description="Lipoprotein" evidence="8">
    <location>
        <begin position="22"/>
        <end position="289"/>
    </location>
</feature>
<organism evidence="9 10">
    <name type="scientific">Streptococcus acidominimus</name>
    <dbReference type="NCBI Taxonomy" id="1326"/>
    <lineage>
        <taxon>Bacteria</taxon>
        <taxon>Bacillati</taxon>
        <taxon>Bacillota</taxon>
        <taxon>Bacilli</taxon>
        <taxon>Lactobacillales</taxon>
        <taxon>Streptococcaceae</taxon>
        <taxon>Streptococcus</taxon>
    </lineage>
</organism>
<dbReference type="GO" id="GO:0016020">
    <property type="term" value="C:membrane"/>
    <property type="evidence" value="ECO:0007669"/>
    <property type="project" value="UniProtKB-SubCell"/>
</dbReference>
<keyword evidence="3" id="KW-0472">Membrane</keyword>
<evidence type="ECO:0000256" key="6">
    <source>
        <dbReference type="PIRNR" id="PIRNR002854"/>
    </source>
</evidence>
<accession>A0A239WP49</accession>
<comment type="subcellular location">
    <subcellularLocation>
        <location evidence="1">Membrane</location>
        <topology evidence="1">Lipid-anchor</topology>
    </subcellularLocation>
</comment>
<keyword evidence="5 6" id="KW-0449">Lipoprotein</keyword>
<name>A0A239WP49_STRAI</name>
<feature type="signal peptide" evidence="8">
    <location>
        <begin position="1"/>
        <end position="21"/>
    </location>
</feature>
<dbReference type="PIRSF" id="PIRSF002854">
    <property type="entry name" value="MetQ"/>
    <property type="match status" value="1"/>
</dbReference>
<gene>
    <name evidence="9" type="primary">metQ_1</name>
    <name evidence="9" type="ORF">SAMEA4504048_00474</name>
</gene>
<evidence type="ECO:0000256" key="7">
    <source>
        <dbReference type="PIRSR" id="PIRSR002854-1"/>
    </source>
</evidence>
<keyword evidence="4" id="KW-0564">Palmitate</keyword>
<dbReference type="SUPFAM" id="SSF53850">
    <property type="entry name" value="Periplasmic binding protein-like II"/>
    <property type="match status" value="1"/>
</dbReference>
<dbReference type="Pfam" id="PF03180">
    <property type="entry name" value="Lipoprotein_9"/>
    <property type="match status" value="1"/>
</dbReference>
<sequence length="289" mass="31321">MTIKKFLGIAGIALASTVTLAACSGDKSADDKNVVRVGIMTRTDATEPLWDRVEELAEKKGVELKFTEFTDYTQPNKALKNGEIDVNAFQHYNFLNDWNKKNDGDLVAAADTLLSPIHLFSGLDGDKAKYTDVKDIPKGATISVPNDATNESRALYVLQSAGLIKLSKSGEEVATLDDITSNPKDLDIKEIAADQAASTLTSVDAAIVNNSYAVDAGVDYDTSLFIEEKNDSSQQWINIIAAQKGWEKSDKADAIKTLIDVYQTDEVAKIIKKASKGTDIAIWKGAPKN</sequence>
<dbReference type="OrthoDB" id="9812878at2"/>
<dbReference type="PANTHER" id="PTHR30429">
    <property type="entry name" value="D-METHIONINE-BINDING LIPOPROTEIN METQ"/>
    <property type="match status" value="1"/>
</dbReference>
<dbReference type="AlphaFoldDB" id="A0A239WP49"/>
<dbReference type="EMBL" id="LT906454">
    <property type="protein sequence ID" value="SNV35394.1"/>
    <property type="molecule type" value="Genomic_DNA"/>
</dbReference>
<protein>
    <recommendedName>
        <fullName evidence="6">Lipoprotein</fullName>
    </recommendedName>
</protein>